<dbReference type="SUPFAM" id="SSF82171">
    <property type="entry name" value="DPP6 N-terminal domain-like"/>
    <property type="match status" value="1"/>
</dbReference>
<evidence type="ECO:0000256" key="2">
    <source>
        <dbReference type="SAM" id="Phobius"/>
    </source>
</evidence>
<keyword evidence="2" id="KW-1133">Transmembrane helix</keyword>
<feature type="transmembrane region" description="Helical" evidence="2">
    <location>
        <begin position="12"/>
        <end position="31"/>
    </location>
</feature>
<name>A0A2N2DYT0_9BACT</name>
<accession>A0A2N2DYT0</accession>
<dbReference type="InterPro" id="IPR011042">
    <property type="entry name" value="6-blade_b-propeller_TolB-like"/>
</dbReference>
<feature type="compositionally biased region" description="Low complexity" evidence="1">
    <location>
        <begin position="71"/>
        <end position="85"/>
    </location>
</feature>
<keyword evidence="2" id="KW-0812">Transmembrane</keyword>
<evidence type="ECO:0000313" key="4">
    <source>
        <dbReference type="Proteomes" id="UP000233325"/>
    </source>
</evidence>
<dbReference type="AlphaFoldDB" id="A0A2N2DYT0"/>
<proteinExistence type="predicted"/>
<dbReference type="Gene3D" id="2.120.10.30">
    <property type="entry name" value="TolB, C-terminal domain"/>
    <property type="match status" value="1"/>
</dbReference>
<keyword evidence="2" id="KW-0472">Membrane</keyword>
<dbReference type="Proteomes" id="UP000233325">
    <property type="component" value="Unassembled WGS sequence"/>
</dbReference>
<feature type="compositionally biased region" description="Polar residues" evidence="1">
    <location>
        <begin position="60"/>
        <end position="70"/>
    </location>
</feature>
<gene>
    <name evidence="3" type="ORF">CVU83_02810</name>
</gene>
<evidence type="ECO:0008006" key="5">
    <source>
        <dbReference type="Google" id="ProtNLM"/>
    </source>
</evidence>
<comment type="caution">
    <text evidence="3">The sequence shown here is derived from an EMBL/GenBank/DDBJ whole genome shotgun (WGS) entry which is preliminary data.</text>
</comment>
<feature type="region of interest" description="Disordered" evidence="1">
    <location>
        <begin position="48"/>
        <end position="94"/>
    </location>
</feature>
<reference evidence="3 4" key="1">
    <citation type="journal article" date="2017" name="ISME J.">
        <title>Potential for microbial H2 and metal transformations associated with novel bacteria and archaea in deep terrestrial subsurface sediments.</title>
        <authorList>
            <person name="Hernsdorf A.W."/>
            <person name="Amano Y."/>
            <person name="Miyakawa K."/>
            <person name="Ise K."/>
            <person name="Suzuki Y."/>
            <person name="Anantharaman K."/>
            <person name="Probst A."/>
            <person name="Burstein D."/>
            <person name="Thomas B.C."/>
            <person name="Banfield J.F."/>
        </authorList>
    </citation>
    <scope>NUCLEOTIDE SEQUENCE [LARGE SCALE GENOMIC DNA]</scope>
    <source>
        <strain evidence="3">HGW-Falkowbacteria-2</strain>
    </source>
</reference>
<evidence type="ECO:0000313" key="3">
    <source>
        <dbReference type="EMBL" id="PKM87626.1"/>
    </source>
</evidence>
<dbReference type="EMBL" id="PHAH01000038">
    <property type="protein sequence ID" value="PKM87626.1"/>
    <property type="molecule type" value="Genomic_DNA"/>
</dbReference>
<protein>
    <recommendedName>
        <fullName evidence="5">DUF5050 domain-containing protein</fullName>
    </recommendedName>
</protein>
<evidence type="ECO:0000256" key="1">
    <source>
        <dbReference type="SAM" id="MobiDB-lite"/>
    </source>
</evidence>
<organism evidence="3 4">
    <name type="scientific">Candidatus Falkowbacteria bacterium HGW-Falkowbacteria-2</name>
    <dbReference type="NCBI Taxonomy" id="2013769"/>
    <lineage>
        <taxon>Bacteria</taxon>
        <taxon>Candidatus Falkowiibacteriota</taxon>
    </lineage>
</organism>
<sequence>MGFFSRYKKIWMIVAFLGVVALLAYLIWNFFFSSPIVPTDPLAPGSNIGGLNPAGDGGPNFSTSTGSGQLTPSGGISTPTTGFPSLPSNTPSGSDASDLAVGGITKVTVAVNSPVLDPFMTSGDQLRYYNQADGKFYRLGADGQPVSLSDTVFHKVSDLTWSEDGSKAILVYPDGSKISYNFNTGKQVTLPKHWEDFSFSPDGNRITAKSMGDDVENRHLIVSNSDGSKTASLSAIGNNADDVYPVWSPNNQVAAMYTRGVDFNRQEVFFVGLNGENFKSTIINGRDFRPLWSDAGDKLLYSVYSSDRGMMPSLWVVNAQGENIGQNRTELGLTTWSDKCTFATNSDIYCAVPEILREGAGLFPELADQTRDLLYKIDLTTGAKKLIAIPQTDANISNIMVSGSQDTLYYTDKFTGRIYSVQLR</sequence>